<keyword evidence="1" id="KW-0812">Transmembrane</keyword>
<feature type="transmembrane region" description="Helical" evidence="1">
    <location>
        <begin position="109"/>
        <end position="129"/>
    </location>
</feature>
<feature type="transmembrane region" description="Helical" evidence="1">
    <location>
        <begin position="82"/>
        <end position="103"/>
    </location>
</feature>
<protein>
    <submittedName>
        <fullName evidence="2">Uncharacterized protein</fullName>
    </submittedName>
</protein>
<organism evidence="2 3">
    <name type="scientific">Cylindrotheca closterium</name>
    <dbReference type="NCBI Taxonomy" id="2856"/>
    <lineage>
        <taxon>Eukaryota</taxon>
        <taxon>Sar</taxon>
        <taxon>Stramenopiles</taxon>
        <taxon>Ochrophyta</taxon>
        <taxon>Bacillariophyta</taxon>
        <taxon>Bacillariophyceae</taxon>
        <taxon>Bacillariophycidae</taxon>
        <taxon>Bacillariales</taxon>
        <taxon>Bacillariaceae</taxon>
        <taxon>Cylindrotheca</taxon>
    </lineage>
</organism>
<dbReference type="AlphaFoldDB" id="A0AAD2JKR5"/>
<feature type="transmembrane region" description="Helical" evidence="1">
    <location>
        <begin position="39"/>
        <end position="62"/>
    </location>
</feature>
<name>A0AAD2JKR5_9STRA</name>
<keyword evidence="1" id="KW-0472">Membrane</keyword>
<sequence length="157" mass="17547">MRSSNSAANSLGIDEETRVLILKKTWCHGQLVLPAFSVFYLYLFFASVKNFILLFAAIVLPIWSYLSYQKMISSTKAPSPHFFWMLATLAQVAHVGVFVYSLQAEETNLLLTISSGLFFVETIAFLLVVRALGNSESRQQEQGFQDLDDGAVATRLV</sequence>
<comment type="caution">
    <text evidence="2">The sequence shown here is derived from an EMBL/GenBank/DDBJ whole genome shotgun (WGS) entry which is preliminary data.</text>
</comment>
<keyword evidence="3" id="KW-1185">Reference proteome</keyword>
<evidence type="ECO:0000313" key="2">
    <source>
        <dbReference type="EMBL" id="CAJ1959252.1"/>
    </source>
</evidence>
<evidence type="ECO:0000256" key="1">
    <source>
        <dbReference type="SAM" id="Phobius"/>
    </source>
</evidence>
<dbReference type="Proteomes" id="UP001295423">
    <property type="component" value="Unassembled WGS sequence"/>
</dbReference>
<gene>
    <name evidence="2" type="ORF">CYCCA115_LOCUS17673</name>
</gene>
<accession>A0AAD2JKR5</accession>
<evidence type="ECO:0000313" key="3">
    <source>
        <dbReference type="Proteomes" id="UP001295423"/>
    </source>
</evidence>
<proteinExistence type="predicted"/>
<keyword evidence="1" id="KW-1133">Transmembrane helix</keyword>
<dbReference type="EMBL" id="CAKOGP040001981">
    <property type="protein sequence ID" value="CAJ1959252.1"/>
    <property type="molecule type" value="Genomic_DNA"/>
</dbReference>
<reference evidence="2" key="1">
    <citation type="submission" date="2023-08" db="EMBL/GenBank/DDBJ databases">
        <authorList>
            <person name="Audoor S."/>
            <person name="Bilcke G."/>
        </authorList>
    </citation>
    <scope>NUCLEOTIDE SEQUENCE</scope>
</reference>